<reference evidence="2" key="1">
    <citation type="submission" date="2016-05" db="EMBL/GenBank/DDBJ databases">
        <authorList>
            <person name="Naeem Raeece"/>
        </authorList>
    </citation>
    <scope>NUCLEOTIDE SEQUENCE [LARGE SCALE GENOMIC DNA]</scope>
</reference>
<sequence>MEEIKKKSKEKPKVSFFEIDKNLWKQSISKNGTIIEQYLEHDWFKGLAEQLQNMSAECENEDNKNYLSLRNIEEFEQKGNYEELYKYIKKKLLTNLCVLALMTVLEECKKEVYSESRESYLDSSLNK</sequence>
<dbReference type="EMBL" id="FLQW01005312">
    <property type="protein sequence ID" value="SBS98837.1"/>
    <property type="molecule type" value="Genomic_DNA"/>
</dbReference>
<name>A0A1A8X3U0_PLAMA</name>
<protein>
    <submittedName>
        <fullName evidence="1">STP1 protein</fullName>
    </submittedName>
</protein>
<gene>
    <name evidence="1" type="ORF">PMALA_065330</name>
</gene>
<dbReference type="AlphaFoldDB" id="A0A1A8X3U0"/>
<accession>A0A1A8X3U0</accession>
<evidence type="ECO:0000313" key="1">
    <source>
        <dbReference type="EMBL" id="SBS98837.1"/>
    </source>
</evidence>
<dbReference type="Proteomes" id="UP000078597">
    <property type="component" value="Unassembled WGS sequence"/>
</dbReference>
<proteinExistence type="predicted"/>
<evidence type="ECO:0000313" key="2">
    <source>
        <dbReference type="Proteomes" id="UP000078597"/>
    </source>
</evidence>
<organism evidence="1 2">
    <name type="scientific">Plasmodium malariae</name>
    <dbReference type="NCBI Taxonomy" id="5858"/>
    <lineage>
        <taxon>Eukaryota</taxon>
        <taxon>Sar</taxon>
        <taxon>Alveolata</taxon>
        <taxon>Apicomplexa</taxon>
        <taxon>Aconoidasida</taxon>
        <taxon>Haemosporida</taxon>
        <taxon>Plasmodiidae</taxon>
        <taxon>Plasmodium</taxon>
        <taxon>Plasmodium (Plasmodium)</taxon>
    </lineage>
</organism>